<dbReference type="HOGENOM" id="CLU_1646806_0_0_1"/>
<dbReference type="AlphaFoldDB" id="F0WCN8"/>
<evidence type="ECO:0000256" key="5">
    <source>
        <dbReference type="ARBA" id="ARBA00023128"/>
    </source>
</evidence>
<dbReference type="InterPro" id="IPR038375">
    <property type="entry name" value="NDUFAF7_sf"/>
</dbReference>
<reference evidence="8" key="1">
    <citation type="journal article" date="2011" name="PLoS Biol.">
        <title>Gene gain and loss during evolution of obligate parasitism in the white rust pathogen of Arabidopsis thaliana.</title>
        <authorList>
            <person name="Kemen E."/>
            <person name="Gardiner A."/>
            <person name="Schultz-Larsen T."/>
            <person name="Kemen A.C."/>
            <person name="Balmuth A.L."/>
            <person name="Robert-Seilaniantz A."/>
            <person name="Bailey K."/>
            <person name="Holub E."/>
            <person name="Studholme D.J."/>
            <person name="Maclean D."/>
            <person name="Jones J.D."/>
        </authorList>
    </citation>
    <scope>NUCLEOTIDE SEQUENCE</scope>
</reference>
<proteinExistence type="inferred from homology"/>
<evidence type="ECO:0000256" key="1">
    <source>
        <dbReference type="ARBA" id="ARBA00004173"/>
    </source>
</evidence>
<sequence>MYSVRHRCKSASFWRRERISYCTIRTLSTSESILTREFIYGALYAKNCGYFAREGRDVLRSLDHEIDFENLWGESEYRAKIDQEYRVQSEAWMTPVEIFAPFYSHALAKYILRLPDVNSENLRIFEAGGGSGINALHILNYIQVSSDEVNVHLSGVIYIWL</sequence>
<evidence type="ECO:0000256" key="2">
    <source>
        <dbReference type="ARBA" id="ARBA00005891"/>
    </source>
</evidence>
<dbReference type="GO" id="GO:0005739">
    <property type="term" value="C:mitochondrion"/>
    <property type="evidence" value="ECO:0007669"/>
    <property type="project" value="UniProtKB-SubCell"/>
</dbReference>
<evidence type="ECO:0000256" key="3">
    <source>
        <dbReference type="ARBA" id="ARBA00022603"/>
    </source>
</evidence>
<evidence type="ECO:0000256" key="7">
    <source>
        <dbReference type="RuleBase" id="RU364114"/>
    </source>
</evidence>
<dbReference type="EMBL" id="FR824306">
    <property type="protein sequence ID" value="CCA24842.1"/>
    <property type="molecule type" value="Genomic_DNA"/>
</dbReference>
<dbReference type="GO" id="GO:0032259">
    <property type="term" value="P:methylation"/>
    <property type="evidence" value="ECO:0007669"/>
    <property type="project" value="UniProtKB-KW"/>
</dbReference>
<dbReference type="EMBL" id="FR824105">
    <property type="protein sequence ID" value="CCA18959.1"/>
    <property type="molecule type" value="Genomic_DNA"/>
</dbReference>
<evidence type="ECO:0000256" key="6">
    <source>
        <dbReference type="ARBA" id="ARBA00048612"/>
    </source>
</evidence>
<dbReference type="PANTHER" id="PTHR12049:SF5">
    <property type="entry name" value="PROTEIN ARGININE METHYLTRANSFERASE NDUFAF7 HOMOLOG, MITOCHONDRIAL"/>
    <property type="match status" value="1"/>
</dbReference>
<comment type="similarity">
    <text evidence="2 7">Belongs to the NDUFAF7 family.</text>
</comment>
<comment type="catalytic activity">
    <reaction evidence="6 7">
        <text>L-arginyl-[protein] + 2 S-adenosyl-L-methionine = N(omega),N(omega)'-dimethyl-L-arginyl-[protein] + 2 S-adenosyl-L-homocysteine + 2 H(+)</text>
        <dbReference type="Rhea" id="RHEA:48108"/>
        <dbReference type="Rhea" id="RHEA-COMP:10532"/>
        <dbReference type="Rhea" id="RHEA-COMP:11992"/>
        <dbReference type="ChEBI" id="CHEBI:15378"/>
        <dbReference type="ChEBI" id="CHEBI:29965"/>
        <dbReference type="ChEBI" id="CHEBI:57856"/>
        <dbReference type="ChEBI" id="CHEBI:59789"/>
        <dbReference type="ChEBI" id="CHEBI:88221"/>
        <dbReference type="EC" id="2.1.1.320"/>
    </reaction>
</comment>
<dbReference type="InterPro" id="IPR003788">
    <property type="entry name" value="NDUFAF7"/>
</dbReference>
<keyword evidence="5 7" id="KW-0496">Mitochondrion</keyword>
<gene>
    <name evidence="8" type="primary">AlNc14C60G4420</name>
    <name evidence="9" type="synonym">AlNc14C261G9821</name>
    <name evidence="8" type="ORF">ALNC14_051020</name>
    <name evidence="9" type="ORF">ALNC14_109860</name>
</gene>
<comment type="subcellular location">
    <subcellularLocation>
        <location evidence="1 7">Mitochondrion</location>
    </subcellularLocation>
</comment>
<name>F0WCN8_9STRA</name>
<reference evidence="8" key="2">
    <citation type="submission" date="2011-02" db="EMBL/GenBank/DDBJ databases">
        <authorList>
            <person name="MacLean D."/>
        </authorList>
    </citation>
    <scope>NUCLEOTIDE SEQUENCE</scope>
</reference>
<dbReference type="GO" id="GO:0035243">
    <property type="term" value="F:protein-arginine omega-N symmetric methyltransferase activity"/>
    <property type="evidence" value="ECO:0007669"/>
    <property type="project" value="UniProtKB-EC"/>
</dbReference>
<dbReference type="InterPro" id="IPR029063">
    <property type="entry name" value="SAM-dependent_MTases_sf"/>
</dbReference>
<keyword evidence="3 7" id="KW-0489">Methyltransferase</keyword>
<organism evidence="8">
    <name type="scientific">Albugo laibachii Nc14</name>
    <dbReference type="NCBI Taxonomy" id="890382"/>
    <lineage>
        <taxon>Eukaryota</taxon>
        <taxon>Sar</taxon>
        <taxon>Stramenopiles</taxon>
        <taxon>Oomycota</taxon>
        <taxon>Peronosporomycetes</taxon>
        <taxon>Albuginales</taxon>
        <taxon>Albuginaceae</taxon>
        <taxon>Albugo</taxon>
    </lineage>
</organism>
<evidence type="ECO:0000256" key="4">
    <source>
        <dbReference type="ARBA" id="ARBA00022679"/>
    </source>
</evidence>
<evidence type="ECO:0000313" key="8">
    <source>
        <dbReference type="EMBL" id="CCA18959.1"/>
    </source>
</evidence>
<keyword evidence="4 7" id="KW-0808">Transferase</keyword>
<evidence type="ECO:0000313" key="9">
    <source>
        <dbReference type="EMBL" id="CCA24842.1"/>
    </source>
</evidence>
<dbReference type="SUPFAM" id="SSF53335">
    <property type="entry name" value="S-adenosyl-L-methionine-dependent methyltransferases"/>
    <property type="match status" value="1"/>
</dbReference>
<dbReference type="EC" id="2.1.1.320" evidence="7"/>
<dbReference type="Gene3D" id="3.40.50.12710">
    <property type="match status" value="1"/>
</dbReference>
<dbReference type="PANTHER" id="PTHR12049">
    <property type="entry name" value="PROTEIN ARGININE METHYLTRANSFERASE NDUFAF7, MITOCHONDRIAL"/>
    <property type="match status" value="1"/>
</dbReference>
<accession>F0WCN8</accession>
<comment type="function">
    <text evidence="7">Arginine methyltransferase involved in the assembly or stability of mitochondrial NADH:ubiquinone oxidoreductase complex (complex I).</text>
</comment>
<protein>
    <recommendedName>
        <fullName evidence="7">Protein arginine methyltransferase NDUFAF7</fullName>
        <ecNumber evidence="7">2.1.1.320</ecNumber>
    </recommendedName>
</protein>